<comment type="caution">
    <text evidence="1">The sequence shown here is derived from an EMBL/GenBank/DDBJ whole genome shotgun (WGS) entry which is preliminary data.</text>
</comment>
<gene>
    <name evidence="1" type="ORF">CDAR_391071</name>
</gene>
<evidence type="ECO:0000313" key="2">
    <source>
        <dbReference type="Proteomes" id="UP001054837"/>
    </source>
</evidence>
<dbReference type="Proteomes" id="UP001054837">
    <property type="component" value="Unassembled WGS sequence"/>
</dbReference>
<dbReference type="EMBL" id="BPLQ01010973">
    <property type="protein sequence ID" value="GIY54771.1"/>
    <property type="molecule type" value="Genomic_DNA"/>
</dbReference>
<keyword evidence="2" id="KW-1185">Reference proteome</keyword>
<accession>A0AAV4UAJ3</accession>
<protein>
    <submittedName>
        <fullName evidence="1">Uncharacterized protein</fullName>
    </submittedName>
</protein>
<evidence type="ECO:0000313" key="1">
    <source>
        <dbReference type="EMBL" id="GIY54771.1"/>
    </source>
</evidence>
<sequence>MDGSDTWVMLPKRVIQKLYNALAEAIRQLMSDVAQQPQPNNYHNPRLSHRAPVLPGQTLALRPHTWVALLIFQKRLHKRGTNWLCDYNKDSAQFIYNG</sequence>
<organism evidence="1 2">
    <name type="scientific">Caerostris darwini</name>
    <dbReference type="NCBI Taxonomy" id="1538125"/>
    <lineage>
        <taxon>Eukaryota</taxon>
        <taxon>Metazoa</taxon>
        <taxon>Ecdysozoa</taxon>
        <taxon>Arthropoda</taxon>
        <taxon>Chelicerata</taxon>
        <taxon>Arachnida</taxon>
        <taxon>Araneae</taxon>
        <taxon>Araneomorphae</taxon>
        <taxon>Entelegynae</taxon>
        <taxon>Araneoidea</taxon>
        <taxon>Araneidae</taxon>
        <taxon>Caerostris</taxon>
    </lineage>
</organism>
<reference evidence="1 2" key="1">
    <citation type="submission" date="2021-06" db="EMBL/GenBank/DDBJ databases">
        <title>Caerostris darwini draft genome.</title>
        <authorList>
            <person name="Kono N."/>
            <person name="Arakawa K."/>
        </authorList>
    </citation>
    <scope>NUCLEOTIDE SEQUENCE [LARGE SCALE GENOMIC DNA]</scope>
</reference>
<dbReference type="AlphaFoldDB" id="A0AAV4UAJ3"/>
<name>A0AAV4UAJ3_9ARAC</name>
<proteinExistence type="predicted"/>